<evidence type="ECO:0000256" key="6">
    <source>
        <dbReference type="ARBA" id="ARBA00022989"/>
    </source>
</evidence>
<dbReference type="EMBL" id="JADDIV010000002">
    <property type="protein sequence ID" value="MBE7367436.1"/>
    <property type="molecule type" value="Genomic_DNA"/>
</dbReference>
<reference evidence="14 15" key="1">
    <citation type="submission" date="2020-10" db="EMBL/GenBank/DDBJ databases">
        <title>Ramlibacter sp. HM2 16S ribosomal RNA gene Genome sequencing and assembly.</title>
        <authorList>
            <person name="Kang M."/>
        </authorList>
    </citation>
    <scope>NUCLEOTIDE SEQUENCE [LARGE SCALE GENOMIC DNA]</scope>
    <source>
        <strain evidence="14 15">HM2</strain>
    </source>
</reference>
<evidence type="ECO:0000256" key="2">
    <source>
        <dbReference type="ARBA" id="ARBA00008749"/>
    </source>
</evidence>
<evidence type="ECO:0000256" key="3">
    <source>
        <dbReference type="ARBA" id="ARBA00022516"/>
    </source>
</evidence>
<proteinExistence type="inferred from homology"/>
<evidence type="ECO:0000256" key="10">
    <source>
        <dbReference type="ARBA" id="ARBA00023136"/>
    </source>
</evidence>
<comment type="caution">
    <text evidence="14">The sequence shown here is derived from an EMBL/GenBank/DDBJ whole genome shotgun (WGS) entry which is preliminary data.</text>
</comment>
<evidence type="ECO:0000256" key="12">
    <source>
        <dbReference type="SAM" id="Phobius"/>
    </source>
</evidence>
<name>A0ABR9S1P2_9BURK</name>
<dbReference type="Pfam" id="PF00487">
    <property type="entry name" value="FA_desaturase"/>
    <property type="match status" value="1"/>
</dbReference>
<dbReference type="InterPro" id="IPR005804">
    <property type="entry name" value="FA_desaturase_dom"/>
</dbReference>
<evidence type="ECO:0000256" key="5">
    <source>
        <dbReference type="ARBA" id="ARBA00022832"/>
    </source>
</evidence>
<keyword evidence="5" id="KW-0276">Fatty acid metabolism</keyword>
<dbReference type="PANTHER" id="PTHR11351">
    <property type="entry name" value="ACYL-COA DESATURASE"/>
    <property type="match status" value="1"/>
</dbReference>
<evidence type="ECO:0000256" key="4">
    <source>
        <dbReference type="ARBA" id="ARBA00022692"/>
    </source>
</evidence>
<sequence length="412" mass="45769">MQHHRVQAHPSASVVRGTVRWSPGKSLWFTGMGLIAVVGGAATFSWTAVAVFLIATGTVLLLGHSLGSHRKMIHDSFGCPRWLERTLVWLGVQVGLAGPIGLLRQHELRDFAQRLPHCHPYLRHGSGFWTDAWWQLHCELELDAPPDIAVEARIADDPFYRWLERTWRWQQLPLAVLLLAIGGWSFVVWGVCARITAGVFGHWLIGYFAHNHGPMHHVVDGAAVQGHNIRWTSLLTMGESWHNNHHAFPGSARLGIGPGEWDPGWWALVALQKCGLAWNLRTPDQLLPRVELRALDAVGARTGDDQGAVPTWRELWAWSDVRRVPEPLVLRGPSVTVPARAFAWLLGGGGNFTRDRAAQRLSGCLGGFRMSGLPALWLATARRSPLHRYAALAWLPAATGLESLRRFASVPR</sequence>
<evidence type="ECO:0000313" key="14">
    <source>
        <dbReference type="EMBL" id="MBE7367436.1"/>
    </source>
</evidence>
<keyword evidence="15" id="KW-1185">Reference proteome</keyword>
<feature type="transmembrane region" description="Helical" evidence="12">
    <location>
        <begin position="172"/>
        <end position="191"/>
    </location>
</feature>
<accession>A0ABR9S1P2</accession>
<keyword evidence="10 12" id="KW-0472">Membrane</keyword>
<evidence type="ECO:0000256" key="8">
    <source>
        <dbReference type="ARBA" id="ARBA00023004"/>
    </source>
</evidence>
<evidence type="ECO:0000256" key="11">
    <source>
        <dbReference type="ARBA" id="ARBA00023160"/>
    </source>
</evidence>
<keyword evidence="4 12" id="KW-0812">Transmembrane</keyword>
<evidence type="ECO:0000256" key="9">
    <source>
        <dbReference type="ARBA" id="ARBA00023098"/>
    </source>
</evidence>
<evidence type="ECO:0000256" key="7">
    <source>
        <dbReference type="ARBA" id="ARBA00023002"/>
    </source>
</evidence>
<protein>
    <submittedName>
        <fullName evidence="14">Acyl-CoA desaturase</fullName>
    </submittedName>
</protein>
<dbReference type="CDD" id="cd03505">
    <property type="entry name" value="Delta9-FADS-like"/>
    <property type="match status" value="1"/>
</dbReference>
<dbReference type="Proteomes" id="UP000806285">
    <property type="component" value="Unassembled WGS sequence"/>
</dbReference>
<keyword evidence="6 12" id="KW-1133">Transmembrane helix</keyword>
<keyword evidence="8" id="KW-0408">Iron</keyword>
<dbReference type="InterPro" id="IPR015876">
    <property type="entry name" value="Acyl-CoA_DS"/>
</dbReference>
<comment type="similarity">
    <text evidence="2">Belongs to the fatty acid desaturase type 2 family.</text>
</comment>
<feature type="transmembrane region" description="Helical" evidence="12">
    <location>
        <begin position="29"/>
        <end position="62"/>
    </location>
</feature>
<evidence type="ECO:0000256" key="1">
    <source>
        <dbReference type="ARBA" id="ARBA00004141"/>
    </source>
</evidence>
<evidence type="ECO:0000313" key="15">
    <source>
        <dbReference type="Proteomes" id="UP000806285"/>
    </source>
</evidence>
<keyword evidence="7" id="KW-0560">Oxidoreductase</keyword>
<evidence type="ECO:0000259" key="13">
    <source>
        <dbReference type="Pfam" id="PF00487"/>
    </source>
</evidence>
<keyword evidence="3" id="KW-0444">Lipid biosynthesis</keyword>
<dbReference type="PANTHER" id="PTHR11351:SF31">
    <property type="entry name" value="DESATURASE 1, ISOFORM A-RELATED"/>
    <property type="match status" value="1"/>
</dbReference>
<gene>
    <name evidence="14" type="ORF">IM787_07660</name>
</gene>
<feature type="domain" description="Fatty acid desaturase" evidence="13">
    <location>
        <begin position="45"/>
        <end position="250"/>
    </location>
</feature>
<comment type="subcellular location">
    <subcellularLocation>
        <location evidence="1">Membrane</location>
        <topology evidence="1">Multi-pass membrane protein</topology>
    </subcellularLocation>
</comment>
<keyword evidence="9" id="KW-0443">Lipid metabolism</keyword>
<organism evidence="14 15">
    <name type="scientific">Ramlibacter pallidus</name>
    <dbReference type="NCBI Taxonomy" id="2780087"/>
    <lineage>
        <taxon>Bacteria</taxon>
        <taxon>Pseudomonadati</taxon>
        <taxon>Pseudomonadota</taxon>
        <taxon>Betaproteobacteria</taxon>
        <taxon>Burkholderiales</taxon>
        <taxon>Comamonadaceae</taxon>
        <taxon>Ramlibacter</taxon>
    </lineage>
</organism>
<keyword evidence="11" id="KW-0275">Fatty acid biosynthesis</keyword>